<dbReference type="SUPFAM" id="SSF47384">
    <property type="entry name" value="Homodimeric domain of signal transducing histidine kinase"/>
    <property type="match status" value="1"/>
</dbReference>
<dbReference type="CDD" id="cd00082">
    <property type="entry name" value="HisKA"/>
    <property type="match status" value="1"/>
</dbReference>
<reference evidence="9 10" key="1">
    <citation type="submission" date="2018-10" db="EMBL/GenBank/DDBJ databases">
        <title>Paraburkholderia sp. 7MK8-2, isolated from soil.</title>
        <authorList>
            <person name="Gao Z.-H."/>
            <person name="Qiu L.-H."/>
        </authorList>
    </citation>
    <scope>NUCLEOTIDE SEQUENCE [LARGE SCALE GENOMIC DNA]</scope>
    <source>
        <strain evidence="9 10">7MK8-2</strain>
    </source>
</reference>
<dbReference type="InterPro" id="IPR003594">
    <property type="entry name" value="HATPase_dom"/>
</dbReference>
<dbReference type="InterPro" id="IPR005467">
    <property type="entry name" value="His_kinase_dom"/>
</dbReference>
<evidence type="ECO:0000256" key="7">
    <source>
        <dbReference type="SAM" id="SignalP"/>
    </source>
</evidence>
<feature type="transmembrane region" description="Helical" evidence="6">
    <location>
        <begin position="319"/>
        <end position="337"/>
    </location>
</feature>
<dbReference type="PANTHER" id="PTHR43047">
    <property type="entry name" value="TWO-COMPONENT HISTIDINE PROTEIN KINASE"/>
    <property type="match status" value="1"/>
</dbReference>
<dbReference type="InterPro" id="IPR036097">
    <property type="entry name" value="HisK_dim/P_sf"/>
</dbReference>
<dbReference type="AlphaFoldDB" id="A0A494XCL4"/>
<dbReference type="Gene3D" id="1.10.287.130">
    <property type="match status" value="1"/>
</dbReference>
<keyword evidence="5 9" id="KW-0418">Kinase</keyword>
<keyword evidence="6" id="KW-1133">Transmembrane helix</keyword>
<dbReference type="Gene3D" id="3.30.565.10">
    <property type="entry name" value="Histidine kinase-like ATPase, C-terminal domain"/>
    <property type="match status" value="1"/>
</dbReference>
<feature type="chain" id="PRO_5019714944" description="histidine kinase" evidence="7">
    <location>
        <begin position="33"/>
        <end position="768"/>
    </location>
</feature>
<dbReference type="OrthoDB" id="9797243at2"/>
<keyword evidence="7" id="KW-0732">Signal</keyword>
<dbReference type="PANTHER" id="PTHR43047:SF72">
    <property type="entry name" value="OSMOSENSING HISTIDINE PROTEIN KINASE SLN1"/>
    <property type="match status" value="1"/>
</dbReference>
<comment type="caution">
    <text evidence="9">The sequence shown here is derived from an EMBL/GenBank/DDBJ whole genome shotgun (WGS) entry which is preliminary data.</text>
</comment>
<evidence type="ECO:0000256" key="5">
    <source>
        <dbReference type="ARBA" id="ARBA00022777"/>
    </source>
</evidence>
<sequence length="768" mass="83995">MPSNVTMTIRGLRRLLFLCLLCLSGWATCAFAVNPDRAPQSVRQTPALDQIQVVEDASTSKRLDDVLALPTGGSPGWRLVERKGLKPGFSRSAWWLRAVASNRGSTERSLVLVLREPRLQHVDFYIGTGSGWRHENVDSVMARTPRSRYPQVQFTLAPGEQVSVLIRVASETTITLEPNLYSADEYDALEKRAALWDAGFIGGVLALAWCALLIAYFSRNGSFLVLAGICVSTALYEAAVRGYTTVYLWPHAADWSTRSVTVFGCTGVLLAIVFILRIADGENAHIPARRVLLGFAVLEGIAAVGAAFGRLFVFSQVGVYGTAVFSVVPVGIAAVLVRQSTPTARVILVTVCFALFNGTLRTLDMIGALPAALAWLTSDIRPNPIIAIIGLATHLIVLAAWINHVGKQRGEARAELSAWQESEHDRLRYEVAQRTSALNDALLDAEEKNQQKIETLRYVSHDLRAPLATIASYAQLLLNAADSKQAALIQAIERSVNYQLGLIDELIGHAKAELEPLDIAPVVTDLPELLSDIAEYASALCTQLNNRFHFQALTSLPSRLMVDGRRLQQILLNLLSNASKFTRDGVVMMTVRARRHETQWLIGFEVVDTGIGMDTEHQANLFSGFRPMQSTSGTNGLGLSIAQRIVDIMGGELRVSSAPNRGTSFSFEIVVPMTDAADASSSSIIPYWSSGPAEISQQQKRQLAACVPPENDRRELAVLAKDGRLTDIERWVDRMNVNHPACGAFLTELRRYVEALDFAGIEALALAR</sequence>
<dbReference type="GO" id="GO:0009927">
    <property type="term" value="F:histidine phosphotransfer kinase activity"/>
    <property type="evidence" value="ECO:0007669"/>
    <property type="project" value="TreeGrafter"/>
</dbReference>
<feature type="transmembrane region" description="Helical" evidence="6">
    <location>
        <begin position="344"/>
        <end position="363"/>
    </location>
</feature>
<dbReference type="GO" id="GO:0005886">
    <property type="term" value="C:plasma membrane"/>
    <property type="evidence" value="ECO:0007669"/>
    <property type="project" value="TreeGrafter"/>
</dbReference>
<feature type="transmembrane region" description="Helical" evidence="6">
    <location>
        <begin position="383"/>
        <end position="403"/>
    </location>
</feature>
<dbReference type="Proteomes" id="UP000280434">
    <property type="component" value="Unassembled WGS sequence"/>
</dbReference>
<evidence type="ECO:0000256" key="2">
    <source>
        <dbReference type="ARBA" id="ARBA00012438"/>
    </source>
</evidence>
<dbReference type="SMART" id="SM00387">
    <property type="entry name" value="HATPase_c"/>
    <property type="match status" value="1"/>
</dbReference>
<comment type="catalytic activity">
    <reaction evidence="1">
        <text>ATP + protein L-histidine = ADP + protein N-phospho-L-histidine.</text>
        <dbReference type="EC" id="2.7.13.3"/>
    </reaction>
</comment>
<keyword evidence="6" id="KW-0812">Transmembrane</keyword>
<keyword evidence="4" id="KW-0808">Transferase</keyword>
<dbReference type="EMBL" id="RBZV01000010">
    <property type="protein sequence ID" value="RKP45303.1"/>
    <property type="molecule type" value="Genomic_DNA"/>
</dbReference>
<dbReference type="Pfam" id="PF07696">
    <property type="entry name" value="7TMR-DISMED2"/>
    <property type="match status" value="1"/>
</dbReference>
<keyword evidence="10" id="KW-1185">Reference proteome</keyword>
<dbReference type="Pfam" id="PF07695">
    <property type="entry name" value="7TMR-DISM_7TM"/>
    <property type="match status" value="1"/>
</dbReference>
<dbReference type="SMART" id="SM00388">
    <property type="entry name" value="HisKA"/>
    <property type="match status" value="1"/>
</dbReference>
<dbReference type="Pfam" id="PF02518">
    <property type="entry name" value="HATPase_c"/>
    <property type="match status" value="1"/>
</dbReference>
<evidence type="ECO:0000256" key="4">
    <source>
        <dbReference type="ARBA" id="ARBA00022679"/>
    </source>
</evidence>
<keyword evidence="3" id="KW-0597">Phosphoprotein</keyword>
<dbReference type="SUPFAM" id="SSF55874">
    <property type="entry name" value="ATPase domain of HSP90 chaperone/DNA topoisomerase II/histidine kinase"/>
    <property type="match status" value="1"/>
</dbReference>
<evidence type="ECO:0000256" key="1">
    <source>
        <dbReference type="ARBA" id="ARBA00000085"/>
    </source>
</evidence>
<dbReference type="PROSITE" id="PS50109">
    <property type="entry name" value="HIS_KIN"/>
    <property type="match status" value="1"/>
</dbReference>
<dbReference type="Gene3D" id="2.60.40.2380">
    <property type="match status" value="1"/>
</dbReference>
<keyword evidence="6" id="KW-0472">Membrane</keyword>
<feature type="transmembrane region" description="Helical" evidence="6">
    <location>
        <begin position="260"/>
        <end position="279"/>
    </location>
</feature>
<accession>A0A494XCL4</accession>
<dbReference type="EC" id="2.7.13.3" evidence="2"/>
<evidence type="ECO:0000313" key="9">
    <source>
        <dbReference type="EMBL" id="RKP45303.1"/>
    </source>
</evidence>
<dbReference type="InterPro" id="IPR036890">
    <property type="entry name" value="HATPase_C_sf"/>
</dbReference>
<proteinExistence type="predicted"/>
<gene>
    <name evidence="9" type="ORF">D7S89_20725</name>
</gene>
<evidence type="ECO:0000313" key="10">
    <source>
        <dbReference type="Proteomes" id="UP000280434"/>
    </source>
</evidence>
<protein>
    <recommendedName>
        <fullName evidence="2">histidine kinase</fullName>
        <ecNumber evidence="2">2.7.13.3</ecNumber>
    </recommendedName>
</protein>
<evidence type="ECO:0000256" key="6">
    <source>
        <dbReference type="SAM" id="Phobius"/>
    </source>
</evidence>
<organism evidence="9 10">
    <name type="scientific">Trinickia fusca</name>
    <dbReference type="NCBI Taxonomy" id="2419777"/>
    <lineage>
        <taxon>Bacteria</taxon>
        <taxon>Pseudomonadati</taxon>
        <taxon>Pseudomonadota</taxon>
        <taxon>Betaproteobacteria</taxon>
        <taxon>Burkholderiales</taxon>
        <taxon>Burkholderiaceae</taxon>
        <taxon>Trinickia</taxon>
    </lineage>
</organism>
<feature type="transmembrane region" description="Helical" evidence="6">
    <location>
        <begin position="194"/>
        <end position="216"/>
    </location>
</feature>
<feature type="domain" description="Histidine kinase" evidence="8">
    <location>
        <begin position="458"/>
        <end position="673"/>
    </location>
</feature>
<dbReference type="InterPro" id="IPR011622">
    <property type="entry name" value="7TMR_DISM_rcpt_extracell_dom2"/>
</dbReference>
<evidence type="ECO:0000259" key="8">
    <source>
        <dbReference type="PROSITE" id="PS50109"/>
    </source>
</evidence>
<dbReference type="Pfam" id="PF00512">
    <property type="entry name" value="HisKA"/>
    <property type="match status" value="1"/>
</dbReference>
<feature type="signal peptide" evidence="7">
    <location>
        <begin position="1"/>
        <end position="32"/>
    </location>
</feature>
<dbReference type="InterPro" id="IPR003661">
    <property type="entry name" value="HisK_dim/P_dom"/>
</dbReference>
<dbReference type="GO" id="GO:0000155">
    <property type="term" value="F:phosphorelay sensor kinase activity"/>
    <property type="evidence" value="ECO:0007669"/>
    <property type="project" value="InterPro"/>
</dbReference>
<dbReference type="InterPro" id="IPR004358">
    <property type="entry name" value="Sig_transdc_His_kin-like_C"/>
</dbReference>
<feature type="transmembrane region" description="Helical" evidence="6">
    <location>
        <begin position="291"/>
        <end position="313"/>
    </location>
</feature>
<name>A0A494XCL4_9BURK</name>
<feature type="transmembrane region" description="Helical" evidence="6">
    <location>
        <begin position="223"/>
        <end position="240"/>
    </location>
</feature>
<dbReference type="PRINTS" id="PR00344">
    <property type="entry name" value="BCTRLSENSOR"/>
</dbReference>
<evidence type="ECO:0000256" key="3">
    <source>
        <dbReference type="ARBA" id="ARBA00022553"/>
    </source>
</evidence>
<dbReference type="InterPro" id="IPR011623">
    <property type="entry name" value="7TMR_DISM_rcpt_extracell_dom1"/>
</dbReference>